<accession>A0A060M0B7</accession>
<dbReference type="AlphaFoldDB" id="A0A060M0B7"/>
<dbReference type="SUPFAM" id="SSF160755">
    <property type="entry name" value="YugN-like"/>
    <property type="match status" value="1"/>
</dbReference>
<dbReference type="InterPro" id="IPR014967">
    <property type="entry name" value="Uncharacterised_YugN-like"/>
</dbReference>
<dbReference type="Pfam" id="PF08868">
    <property type="entry name" value="YugN"/>
    <property type="match status" value="1"/>
</dbReference>
<evidence type="ECO:0008006" key="3">
    <source>
        <dbReference type="Google" id="ProtNLM"/>
    </source>
</evidence>
<dbReference type="PATRIC" id="fig|1246626.3.peg.2889"/>
<evidence type="ECO:0000313" key="1">
    <source>
        <dbReference type="EMBL" id="AIC95465.1"/>
    </source>
</evidence>
<organism evidence="1 2">
    <name type="scientific">Shouchella lehensis G1</name>
    <dbReference type="NCBI Taxonomy" id="1246626"/>
    <lineage>
        <taxon>Bacteria</taxon>
        <taxon>Bacillati</taxon>
        <taxon>Bacillota</taxon>
        <taxon>Bacilli</taxon>
        <taxon>Bacillales</taxon>
        <taxon>Bacillaceae</taxon>
        <taxon>Shouchella</taxon>
    </lineage>
</organism>
<proteinExistence type="predicted"/>
<gene>
    <name evidence="1" type="ORF">BleG1_2901</name>
</gene>
<dbReference type="eggNOG" id="ENOG50331JZ">
    <property type="taxonomic scope" value="Bacteria"/>
</dbReference>
<dbReference type="EMBL" id="CP003923">
    <property type="protein sequence ID" value="AIC95465.1"/>
    <property type="molecule type" value="Genomic_DNA"/>
</dbReference>
<dbReference type="RefSeq" id="WP_038482330.1">
    <property type="nucleotide sequence ID" value="NZ_CP003923.1"/>
</dbReference>
<dbReference type="OrthoDB" id="2988890at2"/>
<name>A0A060M0B7_9BACI</name>
<dbReference type="InterPro" id="IPR036491">
    <property type="entry name" value="YugN-like_sf"/>
</dbReference>
<dbReference type="KEGG" id="ble:BleG1_2901"/>
<dbReference type="Gene3D" id="3.30.310.100">
    <property type="entry name" value="YugN-like"/>
    <property type="match status" value="1"/>
</dbReference>
<reference evidence="1 2" key="1">
    <citation type="journal article" date="2014" name="Gene">
        <title>A comparative genomic analysis of the alkalitolerant soil bacterium Bacillus lehensis G1.</title>
        <authorList>
            <person name="Noor Y.M."/>
            <person name="Samsulrizal N.H."/>
            <person name="Jema'on N.A."/>
            <person name="Low K.O."/>
            <person name="Ramli A.N."/>
            <person name="Alias N.I."/>
            <person name="Damis S.I."/>
            <person name="Fuzi S.F."/>
            <person name="Isa M.N."/>
            <person name="Murad A.M."/>
            <person name="Raih M.F."/>
            <person name="Bakar F.D."/>
            <person name="Najimudin N."/>
            <person name="Mahadi N.M."/>
            <person name="Illias R.M."/>
        </authorList>
    </citation>
    <scope>NUCLEOTIDE SEQUENCE [LARGE SCALE GENOMIC DNA]</scope>
    <source>
        <strain evidence="1 2">G1</strain>
    </source>
</reference>
<keyword evidence="2" id="KW-1185">Reference proteome</keyword>
<protein>
    <recommendedName>
        <fullName evidence="3">YugN-like family protein</fullName>
    </recommendedName>
</protein>
<dbReference type="Proteomes" id="UP000027142">
    <property type="component" value="Chromosome"/>
</dbReference>
<evidence type="ECO:0000313" key="2">
    <source>
        <dbReference type="Proteomes" id="UP000027142"/>
    </source>
</evidence>
<dbReference type="HOGENOM" id="CLU_1891976_0_0_9"/>
<sequence length="138" mass="15382">MIELSSKIEGKVVKAKELESLLTPLGYDLGGNWDYDHGYYDYKLSEEGGYTFLRLPFTAVEGEVGSSGAVFKLGKPYLLNHVYQDGNTDEGIGGYVPPAVDGLINQFQRPIDKDGEVDEKYLNTAKNLLEEVEQTFHI</sequence>
<dbReference type="STRING" id="1246626.BleG1_2901"/>